<feature type="compositionally biased region" description="Acidic residues" evidence="1">
    <location>
        <begin position="59"/>
        <end position="68"/>
    </location>
</feature>
<accession>A0A6G7ZQ51</accession>
<gene>
    <name evidence="2" type="ORF">G7078_09760</name>
</gene>
<dbReference type="RefSeq" id="WP_166095520.1">
    <property type="nucleotide sequence ID" value="NZ_CP049871.1"/>
</dbReference>
<dbReference type="EMBL" id="CP049871">
    <property type="protein sequence ID" value="QIL03030.1"/>
    <property type="molecule type" value="Genomic_DNA"/>
</dbReference>
<dbReference type="AlphaFoldDB" id="A0A6G7ZQ51"/>
<dbReference type="PROSITE" id="PS51257">
    <property type="entry name" value="PROKAR_LIPOPROTEIN"/>
    <property type="match status" value="1"/>
</dbReference>
<reference evidence="2 3" key="1">
    <citation type="submission" date="2020-03" db="EMBL/GenBank/DDBJ databases">
        <title>Sphingomonas sp. nov., isolated from fish.</title>
        <authorList>
            <person name="Hyun D.-W."/>
            <person name="Bae J.-W."/>
        </authorList>
    </citation>
    <scope>NUCLEOTIDE SEQUENCE [LARGE SCALE GENOMIC DNA]</scope>
    <source>
        <strain evidence="2 3">HDW15C</strain>
    </source>
</reference>
<dbReference type="Proteomes" id="UP000502502">
    <property type="component" value="Chromosome"/>
</dbReference>
<name>A0A6G7ZQ51_9SPHN</name>
<evidence type="ECO:0000313" key="3">
    <source>
        <dbReference type="Proteomes" id="UP000502502"/>
    </source>
</evidence>
<proteinExistence type="predicted"/>
<keyword evidence="3" id="KW-1185">Reference proteome</keyword>
<organism evidence="2 3">
    <name type="scientific">Sphingomonas sinipercae</name>
    <dbReference type="NCBI Taxonomy" id="2714944"/>
    <lineage>
        <taxon>Bacteria</taxon>
        <taxon>Pseudomonadati</taxon>
        <taxon>Pseudomonadota</taxon>
        <taxon>Alphaproteobacteria</taxon>
        <taxon>Sphingomonadales</taxon>
        <taxon>Sphingomonadaceae</taxon>
        <taxon>Sphingomonas</taxon>
    </lineage>
</organism>
<protein>
    <submittedName>
        <fullName evidence="2">Uncharacterized protein</fullName>
    </submittedName>
</protein>
<sequence>MNKGRMPVLARGPFFCLLLASCQPQTTPGAEENRQLDDAATMLDSAPATLNAIDRNDVAEPENPDAAP</sequence>
<evidence type="ECO:0000313" key="2">
    <source>
        <dbReference type="EMBL" id="QIL03030.1"/>
    </source>
</evidence>
<dbReference type="KEGG" id="ssin:G7078_09760"/>
<evidence type="ECO:0000256" key="1">
    <source>
        <dbReference type="SAM" id="MobiDB-lite"/>
    </source>
</evidence>
<feature type="region of interest" description="Disordered" evidence="1">
    <location>
        <begin position="47"/>
        <end position="68"/>
    </location>
</feature>